<dbReference type="Pfam" id="PF00571">
    <property type="entry name" value="CBS"/>
    <property type="match status" value="1"/>
</dbReference>
<name>C1MPW6_MICPC</name>
<evidence type="ECO:0000256" key="1">
    <source>
        <dbReference type="PROSITE-ProRule" id="PRU00703"/>
    </source>
</evidence>
<evidence type="ECO:0000259" key="2">
    <source>
        <dbReference type="PROSITE" id="PS51371"/>
    </source>
</evidence>
<dbReference type="AlphaFoldDB" id="C1MPW6"/>
<dbReference type="Gene3D" id="3.10.580.10">
    <property type="entry name" value="CBS-domain"/>
    <property type="match status" value="1"/>
</dbReference>
<dbReference type="InterPro" id="IPR000644">
    <property type="entry name" value="CBS_dom"/>
</dbReference>
<dbReference type="Proteomes" id="UP000001876">
    <property type="component" value="Unassembled WGS sequence"/>
</dbReference>
<dbReference type="RefSeq" id="XP_003057657.1">
    <property type="nucleotide sequence ID" value="XM_003057611.1"/>
</dbReference>
<keyword evidence="1" id="KW-0129">CBS domain</keyword>
<sequence length="84" mass="9346">MSKTLHLATPDMTRDGAAEVLQKHKIHHAVVQNIEGKFAGVFSSWDIARECALDAKVRPPSRPVPRDPRARLSHVFPSIPRCVP</sequence>
<feature type="domain" description="CBS" evidence="2">
    <location>
        <begin position="1"/>
        <end position="57"/>
    </location>
</feature>
<dbReference type="KEGG" id="mpp:MICPUCDRAFT_57066"/>
<reference evidence="3 4" key="1">
    <citation type="journal article" date="2009" name="Science">
        <title>Green evolution and dynamic adaptations revealed by genomes of the marine picoeukaryotes Micromonas.</title>
        <authorList>
            <person name="Worden A.Z."/>
            <person name="Lee J.H."/>
            <person name="Mock T."/>
            <person name="Rouze P."/>
            <person name="Simmons M.P."/>
            <person name="Aerts A.L."/>
            <person name="Allen A.E."/>
            <person name="Cuvelier M.L."/>
            <person name="Derelle E."/>
            <person name="Everett M.V."/>
            <person name="Foulon E."/>
            <person name="Grimwood J."/>
            <person name="Gundlach H."/>
            <person name="Henrissat B."/>
            <person name="Napoli C."/>
            <person name="McDonald S.M."/>
            <person name="Parker M.S."/>
            <person name="Rombauts S."/>
            <person name="Salamov A."/>
            <person name="Von Dassow P."/>
            <person name="Badger J.H."/>
            <person name="Coutinho P.M."/>
            <person name="Demir E."/>
            <person name="Dubchak I."/>
            <person name="Gentemann C."/>
            <person name="Eikrem W."/>
            <person name="Gready J.E."/>
            <person name="John U."/>
            <person name="Lanier W."/>
            <person name="Lindquist E.A."/>
            <person name="Lucas S."/>
            <person name="Mayer K.F."/>
            <person name="Moreau H."/>
            <person name="Not F."/>
            <person name="Otillar R."/>
            <person name="Panaud O."/>
            <person name="Pangilinan J."/>
            <person name="Paulsen I."/>
            <person name="Piegu B."/>
            <person name="Poliakov A."/>
            <person name="Robbens S."/>
            <person name="Schmutz J."/>
            <person name="Toulza E."/>
            <person name="Wyss T."/>
            <person name="Zelensky A."/>
            <person name="Zhou K."/>
            <person name="Armbrust E.V."/>
            <person name="Bhattacharya D."/>
            <person name="Goodenough U.W."/>
            <person name="Van de Peer Y."/>
            <person name="Grigoriev I.V."/>
        </authorList>
    </citation>
    <scope>NUCLEOTIDE SEQUENCE [LARGE SCALE GENOMIC DNA]</scope>
    <source>
        <strain evidence="3 4">CCMP1545</strain>
    </source>
</reference>
<evidence type="ECO:0000313" key="3">
    <source>
        <dbReference type="EMBL" id="EEH57608.1"/>
    </source>
</evidence>
<dbReference type="PROSITE" id="PS51371">
    <property type="entry name" value="CBS"/>
    <property type="match status" value="1"/>
</dbReference>
<dbReference type="OrthoDB" id="418595at2759"/>
<evidence type="ECO:0000313" key="4">
    <source>
        <dbReference type="Proteomes" id="UP000001876"/>
    </source>
</evidence>
<dbReference type="SUPFAM" id="SSF54631">
    <property type="entry name" value="CBS-domain pair"/>
    <property type="match status" value="1"/>
</dbReference>
<protein>
    <submittedName>
        <fullName evidence="3">Predicted protein</fullName>
    </submittedName>
</protein>
<dbReference type="GeneID" id="9683086"/>
<accession>C1MPW6</accession>
<organism evidence="4">
    <name type="scientific">Micromonas pusilla (strain CCMP1545)</name>
    <name type="common">Picoplanktonic green alga</name>
    <dbReference type="NCBI Taxonomy" id="564608"/>
    <lineage>
        <taxon>Eukaryota</taxon>
        <taxon>Viridiplantae</taxon>
        <taxon>Chlorophyta</taxon>
        <taxon>Mamiellophyceae</taxon>
        <taxon>Mamiellales</taxon>
        <taxon>Mamiellaceae</taxon>
        <taxon>Micromonas</taxon>
    </lineage>
</organism>
<dbReference type="InterPro" id="IPR046342">
    <property type="entry name" value="CBS_dom_sf"/>
</dbReference>
<keyword evidence="4" id="KW-1185">Reference proteome</keyword>
<dbReference type="EMBL" id="GG663738">
    <property type="protein sequence ID" value="EEH57608.1"/>
    <property type="molecule type" value="Genomic_DNA"/>
</dbReference>
<gene>
    <name evidence="3" type="ORF">MICPUCDRAFT_57066</name>
</gene>
<proteinExistence type="predicted"/>